<dbReference type="InterPro" id="IPR013785">
    <property type="entry name" value="Aldolase_TIM"/>
</dbReference>
<feature type="domain" description="DUS-like FMN-binding" evidence="15">
    <location>
        <begin position="15"/>
        <end position="306"/>
    </location>
</feature>
<feature type="binding site" evidence="14">
    <location>
        <position position="71"/>
    </location>
    <ligand>
        <name>FMN</name>
        <dbReference type="ChEBI" id="CHEBI:58210"/>
    </ligand>
</feature>
<keyword evidence="8" id="KW-0694">RNA-binding</keyword>
<keyword evidence="3" id="KW-0820">tRNA-binding</keyword>
<dbReference type="GO" id="GO:0000049">
    <property type="term" value="F:tRNA binding"/>
    <property type="evidence" value="ECO:0007669"/>
    <property type="project" value="UniProtKB-KW"/>
</dbReference>
<comment type="caution">
    <text evidence="17">The sequence shown here is derived from an EMBL/GenBank/DDBJ whole genome shotgun (WGS) entry which is preliminary data.</text>
</comment>
<evidence type="ECO:0000256" key="2">
    <source>
        <dbReference type="ARBA" id="ARBA00002790"/>
    </source>
</evidence>
<keyword evidence="9 12" id="KW-0560">Oxidoreductase</keyword>
<evidence type="ECO:0000259" key="15">
    <source>
        <dbReference type="Pfam" id="PF01207"/>
    </source>
</evidence>
<keyword evidence="18" id="KW-1185">Reference proteome</keyword>
<organism evidence="17 19">
    <name type="scientific">Leptospira perolatii</name>
    <dbReference type="NCBI Taxonomy" id="2023191"/>
    <lineage>
        <taxon>Bacteria</taxon>
        <taxon>Pseudomonadati</taxon>
        <taxon>Spirochaetota</taxon>
        <taxon>Spirochaetia</taxon>
        <taxon>Leptospirales</taxon>
        <taxon>Leptospiraceae</taxon>
        <taxon>Leptospira</taxon>
    </lineage>
</organism>
<keyword evidence="4 12" id="KW-0285">Flavoprotein</keyword>
<comment type="catalytic activity">
    <reaction evidence="10">
        <text>a 5,6-dihydrouridine in tRNA + NADP(+) = a uridine in tRNA + NADPH + H(+)</text>
        <dbReference type="Rhea" id="RHEA:23624"/>
        <dbReference type="Rhea" id="RHEA-COMP:13339"/>
        <dbReference type="Rhea" id="RHEA-COMP:13887"/>
        <dbReference type="ChEBI" id="CHEBI:15378"/>
        <dbReference type="ChEBI" id="CHEBI:57783"/>
        <dbReference type="ChEBI" id="CHEBI:58349"/>
        <dbReference type="ChEBI" id="CHEBI:65315"/>
        <dbReference type="ChEBI" id="CHEBI:74443"/>
    </reaction>
</comment>
<protein>
    <recommendedName>
        <fullName evidence="12">tRNA-dihydrouridine synthase</fullName>
        <ecNumber evidence="12">1.3.1.-</ecNumber>
    </recommendedName>
</protein>
<dbReference type="Gene3D" id="1.10.1200.80">
    <property type="entry name" value="Putative flavin oxidoreducatase, domain 2"/>
    <property type="match status" value="1"/>
</dbReference>
<proteinExistence type="inferred from homology"/>
<keyword evidence="6 12" id="KW-0819">tRNA processing</keyword>
<evidence type="ECO:0000256" key="14">
    <source>
        <dbReference type="PIRSR" id="PIRSR006621-2"/>
    </source>
</evidence>
<dbReference type="PIRSF" id="PIRSF006621">
    <property type="entry name" value="Dus"/>
    <property type="match status" value="1"/>
</dbReference>
<feature type="active site" description="Proton donor" evidence="13">
    <location>
        <position position="101"/>
    </location>
</feature>
<evidence type="ECO:0000256" key="6">
    <source>
        <dbReference type="ARBA" id="ARBA00022694"/>
    </source>
</evidence>
<feature type="binding site" evidence="14">
    <location>
        <begin position="225"/>
        <end position="226"/>
    </location>
    <ligand>
        <name>FMN</name>
        <dbReference type="ChEBI" id="CHEBI:58210"/>
    </ligand>
</feature>
<evidence type="ECO:0000313" key="18">
    <source>
        <dbReference type="Proteomes" id="UP000231962"/>
    </source>
</evidence>
<dbReference type="GO" id="GO:0017150">
    <property type="term" value="F:tRNA dihydrouridine synthase activity"/>
    <property type="evidence" value="ECO:0007669"/>
    <property type="project" value="InterPro"/>
</dbReference>
<dbReference type="SUPFAM" id="SSF51395">
    <property type="entry name" value="FMN-linked oxidoreductases"/>
    <property type="match status" value="1"/>
</dbReference>
<reference evidence="18 19" key="1">
    <citation type="submission" date="2017-07" db="EMBL/GenBank/DDBJ databases">
        <title>Leptospira spp. isolated from tropical soils.</title>
        <authorList>
            <person name="Thibeaux R."/>
            <person name="Iraola G."/>
            <person name="Ferres I."/>
            <person name="Bierque E."/>
            <person name="Girault D."/>
            <person name="Soupe-Gilbert M.-E."/>
            <person name="Picardeau M."/>
            <person name="Goarant C."/>
        </authorList>
    </citation>
    <scope>NUCLEOTIDE SEQUENCE [LARGE SCALE GENOMIC DNA]</scope>
    <source>
        <strain evidence="17 19">FH1-B-B1</strain>
        <strain evidence="16 18">FH1-B-C1</strain>
    </source>
</reference>
<comment type="function">
    <text evidence="2 12">Catalyzes the synthesis of 5,6-dihydrouridine (D), a modified base found in the D-loop of most tRNAs, via the reduction of the C5-C6 double bond in target uridines.</text>
</comment>
<evidence type="ECO:0000313" key="19">
    <source>
        <dbReference type="Proteomes" id="UP000231990"/>
    </source>
</evidence>
<evidence type="ECO:0000313" key="17">
    <source>
        <dbReference type="EMBL" id="PJZ74602.1"/>
    </source>
</evidence>
<feature type="binding site" evidence="14">
    <location>
        <position position="140"/>
    </location>
    <ligand>
        <name>FMN</name>
        <dbReference type="ChEBI" id="CHEBI:58210"/>
    </ligand>
</feature>
<dbReference type="InterPro" id="IPR001269">
    <property type="entry name" value="DUS_fam"/>
</dbReference>
<gene>
    <name evidence="16" type="ORF">CH360_00670</name>
    <name evidence="17" type="ORF">CH373_00670</name>
</gene>
<dbReference type="GO" id="GO:0050660">
    <property type="term" value="F:flavin adenine dinucleotide binding"/>
    <property type="evidence" value="ECO:0007669"/>
    <property type="project" value="InterPro"/>
</dbReference>
<evidence type="ECO:0000256" key="7">
    <source>
        <dbReference type="ARBA" id="ARBA00022857"/>
    </source>
</evidence>
<dbReference type="InterPro" id="IPR018517">
    <property type="entry name" value="tRNA_hU_synthase_CS"/>
</dbReference>
<name>A0A2M9ZRB7_9LEPT</name>
<dbReference type="EMBL" id="NPDY01000001">
    <property type="protein sequence ID" value="PJZ71070.1"/>
    <property type="molecule type" value="Genomic_DNA"/>
</dbReference>
<dbReference type="CDD" id="cd02801">
    <property type="entry name" value="DUS_like_FMN"/>
    <property type="match status" value="1"/>
</dbReference>
<dbReference type="RefSeq" id="WP_100712012.1">
    <property type="nucleotide sequence ID" value="NZ_NPDY01000001.1"/>
</dbReference>
<evidence type="ECO:0000256" key="11">
    <source>
        <dbReference type="ARBA" id="ARBA00048802"/>
    </source>
</evidence>
<feature type="binding site" evidence="14">
    <location>
        <position position="170"/>
    </location>
    <ligand>
        <name>FMN</name>
        <dbReference type="ChEBI" id="CHEBI:58210"/>
    </ligand>
</feature>
<dbReference type="Pfam" id="PF01207">
    <property type="entry name" value="Dus"/>
    <property type="match status" value="1"/>
</dbReference>
<dbReference type="InterPro" id="IPR035587">
    <property type="entry name" value="DUS-like_FMN-bd"/>
</dbReference>
<evidence type="ECO:0000256" key="13">
    <source>
        <dbReference type="PIRSR" id="PIRSR006621-1"/>
    </source>
</evidence>
<accession>A0A2M9ZRB7</accession>
<evidence type="ECO:0000256" key="8">
    <source>
        <dbReference type="ARBA" id="ARBA00022884"/>
    </source>
</evidence>
<comment type="similarity">
    <text evidence="12">Belongs to the dus family.</text>
</comment>
<dbReference type="EMBL" id="NPDZ01000001">
    <property type="protein sequence ID" value="PJZ74602.1"/>
    <property type="molecule type" value="Genomic_DNA"/>
</dbReference>
<dbReference type="OrthoDB" id="9764501at2"/>
<evidence type="ECO:0000313" key="16">
    <source>
        <dbReference type="EMBL" id="PJZ71070.1"/>
    </source>
</evidence>
<evidence type="ECO:0000256" key="10">
    <source>
        <dbReference type="ARBA" id="ARBA00048205"/>
    </source>
</evidence>
<evidence type="ECO:0000256" key="5">
    <source>
        <dbReference type="ARBA" id="ARBA00022643"/>
    </source>
</evidence>
<dbReference type="EC" id="1.3.1.-" evidence="12"/>
<dbReference type="Proteomes" id="UP000231962">
    <property type="component" value="Unassembled WGS sequence"/>
</dbReference>
<evidence type="ECO:0000256" key="9">
    <source>
        <dbReference type="ARBA" id="ARBA00023002"/>
    </source>
</evidence>
<feature type="binding site" evidence="14">
    <location>
        <begin position="17"/>
        <end position="19"/>
    </location>
    <ligand>
        <name>FMN</name>
        <dbReference type="ChEBI" id="CHEBI:58210"/>
    </ligand>
</feature>
<keyword evidence="14" id="KW-0547">Nucleotide-binding</keyword>
<comment type="catalytic activity">
    <reaction evidence="11">
        <text>a 5,6-dihydrouridine in tRNA + NAD(+) = a uridine in tRNA + NADH + H(+)</text>
        <dbReference type="Rhea" id="RHEA:54452"/>
        <dbReference type="Rhea" id="RHEA-COMP:13339"/>
        <dbReference type="Rhea" id="RHEA-COMP:13887"/>
        <dbReference type="ChEBI" id="CHEBI:15378"/>
        <dbReference type="ChEBI" id="CHEBI:57540"/>
        <dbReference type="ChEBI" id="CHEBI:57945"/>
        <dbReference type="ChEBI" id="CHEBI:65315"/>
        <dbReference type="ChEBI" id="CHEBI:74443"/>
    </reaction>
</comment>
<evidence type="ECO:0000256" key="12">
    <source>
        <dbReference type="PIRNR" id="PIRNR006621"/>
    </source>
</evidence>
<comment type="cofactor">
    <cofactor evidence="1 12 14">
        <name>FMN</name>
        <dbReference type="ChEBI" id="CHEBI:58210"/>
    </cofactor>
</comment>
<evidence type="ECO:0000256" key="3">
    <source>
        <dbReference type="ARBA" id="ARBA00022555"/>
    </source>
</evidence>
<keyword evidence="7" id="KW-0521">NADP</keyword>
<dbReference type="Gene3D" id="3.20.20.70">
    <property type="entry name" value="Aldolase class I"/>
    <property type="match status" value="1"/>
</dbReference>
<dbReference type="PROSITE" id="PS01136">
    <property type="entry name" value="UPF0034"/>
    <property type="match status" value="1"/>
</dbReference>
<dbReference type="PANTHER" id="PTHR45846">
    <property type="entry name" value="TRNA-DIHYDROURIDINE(47) SYNTHASE [NAD(P)(+)]-LIKE"/>
    <property type="match status" value="1"/>
</dbReference>
<evidence type="ECO:0000256" key="1">
    <source>
        <dbReference type="ARBA" id="ARBA00001917"/>
    </source>
</evidence>
<dbReference type="Proteomes" id="UP000231990">
    <property type="component" value="Unassembled WGS sequence"/>
</dbReference>
<keyword evidence="5 12" id="KW-0288">FMN</keyword>
<sequence>MIRIGSVEIPGWLAMSPMAGISDSPTRTIARRYGSAFSYTEFVSTDSLAVGSKKALSLLAFRKEERPITFQIFGNNLEIILEAAKRIQDLQPDIIDLNMGCSTRNVSMRGSGAGLLRKPAYAGKIIEAMASSLKVPVTAKIRLGWDDASRNYLEVSRILEESGASAITVHGRTKEMGYTGNADWDAIGEVKAARKVPIFGNGDITSFEDARARKERYGVDGVLVGRNSIGNPWLFSNIDKENLMLSELVRLSLEHLALMEETFGASLAIVLMRKHFVRIFQDRKEVLPFRTELLQCIDPIRVRELLHELSELEPILKNEGHLAAVS</sequence>
<evidence type="ECO:0000256" key="4">
    <source>
        <dbReference type="ARBA" id="ARBA00022630"/>
    </source>
</evidence>
<dbReference type="AlphaFoldDB" id="A0A2M9ZRB7"/>
<dbReference type="PANTHER" id="PTHR45846:SF1">
    <property type="entry name" value="TRNA-DIHYDROURIDINE(47) SYNTHASE [NAD(P)(+)]-LIKE"/>
    <property type="match status" value="1"/>
</dbReference>
<dbReference type="InterPro" id="IPR024036">
    <property type="entry name" value="tRNA-dHydroUridine_Synthase_C"/>
</dbReference>